<dbReference type="EMBL" id="JBHUDH010000025">
    <property type="protein sequence ID" value="MFD1525350.1"/>
    <property type="molecule type" value="Genomic_DNA"/>
</dbReference>
<feature type="transmembrane region" description="Helical" evidence="1">
    <location>
        <begin position="190"/>
        <end position="206"/>
    </location>
</feature>
<evidence type="ECO:0000256" key="1">
    <source>
        <dbReference type="SAM" id="Phobius"/>
    </source>
</evidence>
<evidence type="ECO:0000313" key="2">
    <source>
        <dbReference type="EMBL" id="MFD1525350.1"/>
    </source>
</evidence>
<feature type="transmembrane region" description="Helical" evidence="1">
    <location>
        <begin position="69"/>
        <end position="86"/>
    </location>
</feature>
<dbReference type="AlphaFoldDB" id="A0ABD6B601"/>
<gene>
    <name evidence="2" type="ORF">ACFR9S_03405</name>
</gene>
<feature type="transmembrane region" description="Helical" evidence="1">
    <location>
        <begin position="218"/>
        <end position="238"/>
    </location>
</feature>
<dbReference type="Proteomes" id="UP001597111">
    <property type="component" value="Unassembled WGS sequence"/>
</dbReference>
<comment type="caution">
    <text evidence="2">The sequence shown here is derived from an EMBL/GenBank/DDBJ whole genome shotgun (WGS) entry which is preliminary data.</text>
</comment>
<feature type="transmembrane region" description="Helical" evidence="1">
    <location>
        <begin position="32"/>
        <end position="57"/>
    </location>
</feature>
<organism evidence="2 3">
    <name type="scientific">Halolamina salina</name>
    <dbReference type="NCBI Taxonomy" id="1220023"/>
    <lineage>
        <taxon>Archaea</taxon>
        <taxon>Methanobacteriati</taxon>
        <taxon>Methanobacteriota</taxon>
        <taxon>Stenosarchaea group</taxon>
        <taxon>Halobacteria</taxon>
        <taxon>Halobacteriales</taxon>
        <taxon>Haloferacaceae</taxon>
    </lineage>
</organism>
<name>A0ABD6B601_9EURY</name>
<evidence type="ECO:0000313" key="3">
    <source>
        <dbReference type="Proteomes" id="UP001597111"/>
    </source>
</evidence>
<sequence>MAEPNWLRHALRAGAFEYRRSVRAVREDTGRLVLLALSVLFPTLMLGGMAALFTPIIRESAPAGTAVPPALRGGATLFWLFGVFLLGQRASSAHSEPVAAPFVLTTVSPRTAVLGGVIAESMGVLTYVLPTAALVTVVGAYAFGSPAPLLTVPLVGCLFVASAVVAGRLAGYTTAWLVARVPFVARHRTGLSALVAVVFFGLYMLFQLPSIPYSLDPALLSAVPLGWIVEVLAVGTPIRFSPVHAAGGLLTVGAVLAGGGWAAERIAGSLWFGDEVDPTDDGDTATTRE</sequence>
<protein>
    <recommendedName>
        <fullName evidence="4">ABC-2 type transport system permease protein</fullName>
    </recommendedName>
</protein>
<keyword evidence="1" id="KW-0472">Membrane</keyword>
<feature type="transmembrane region" description="Helical" evidence="1">
    <location>
        <begin position="150"/>
        <end position="170"/>
    </location>
</feature>
<keyword evidence="1" id="KW-1133">Transmembrane helix</keyword>
<evidence type="ECO:0008006" key="4">
    <source>
        <dbReference type="Google" id="ProtNLM"/>
    </source>
</evidence>
<accession>A0ABD6B601</accession>
<proteinExistence type="predicted"/>
<keyword evidence="1" id="KW-0812">Transmembrane</keyword>
<keyword evidence="3" id="KW-1185">Reference proteome</keyword>
<feature type="transmembrane region" description="Helical" evidence="1">
    <location>
        <begin position="244"/>
        <end position="263"/>
    </location>
</feature>
<reference evidence="2 3" key="1">
    <citation type="journal article" date="2019" name="Int. J. Syst. Evol. Microbiol.">
        <title>The Global Catalogue of Microorganisms (GCM) 10K type strain sequencing project: providing services to taxonomists for standard genome sequencing and annotation.</title>
        <authorList>
            <consortium name="The Broad Institute Genomics Platform"/>
            <consortium name="The Broad Institute Genome Sequencing Center for Infectious Disease"/>
            <person name="Wu L."/>
            <person name="Ma J."/>
        </authorList>
    </citation>
    <scope>NUCLEOTIDE SEQUENCE [LARGE SCALE GENOMIC DNA]</scope>
    <source>
        <strain evidence="2 3">CGMCC 1.12285</strain>
    </source>
</reference>
<feature type="non-terminal residue" evidence="2">
    <location>
        <position position="289"/>
    </location>
</feature>